<evidence type="ECO:0000313" key="3">
    <source>
        <dbReference type="Proteomes" id="UP000659172"/>
    </source>
</evidence>
<accession>A0ABX2QGT7</accession>
<reference evidence="2 3" key="1">
    <citation type="submission" date="2020-06" db="EMBL/GenBank/DDBJ databases">
        <title>Rhizobium sp.nov. isolated from the tomato plant.</title>
        <authorList>
            <person name="Thin K.K."/>
            <person name="Zhang X."/>
            <person name="He S."/>
        </authorList>
    </citation>
    <scope>NUCLEOTIDE SEQUENCE [LARGE SCALE GENOMIC DNA]</scope>
    <source>
        <strain evidence="2 3">DBTS2</strain>
    </source>
</reference>
<dbReference type="InterPro" id="IPR002539">
    <property type="entry name" value="MaoC-like_dom"/>
</dbReference>
<sequence>MPVAVYFEQFTIGATRSSSTRTITETDIVVHAGHTGDFFPHHVDADFAAKTPFGKRIAHGTMVFSIGIGLAAAEVNPASFSYGHDRLRFIRPVFIGDTIHTRITVVEKADDPRKPQYGRVTERCEVVNQRGETVLVSDHIRMVEKAPEGIRQVG</sequence>
<evidence type="ECO:0000313" key="2">
    <source>
        <dbReference type="EMBL" id="NVP56947.1"/>
    </source>
</evidence>
<dbReference type="InterPro" id="IPR052342">
    <property type="entry name" value="MCH/BMMD"/>
</dbReference>
<name>A0ABX2QGT7_9HYPH</name>
<keyword evidence="3" id="KW-1185">Reference proteome</keyword>
<organism evidence="2 3">
    <name type="scientific">Mycoplana rhizolycopersici</name>
    <dbReference type="NCBI Taxonomy" id="2746702"/>
    <lineage>
        <taxon>Bacteria</taxon>
        <taxon>Pseudomonadati</taxon>
        <taxon>Pseudomonadota</taxon>
        <taxon>Alphaproteobacteria</taxon>
        <taxon>Hyphomicrobiales</taxon>
        <taxon>Rhizobiaceae</taxon>
        <taxon>Mycoplana</taxon>
    </lineage>
</organism>
<dbReference type="PANTHER" id="PTHR43664">
    <property type="entry name" value="MONOAMINE OXIDASE-RELATED"/>
    <property type="match status" value="1"/>
</dbReference>
<dbReference type="PANTHER" id="PTHR43664:SF1">
    <property type="entry name" value="BETA-METHYLMALYL-COA DEHYDRATASE"/>
    <property type="match status" value="1"/>
</dbReference>
<evidence type="ECO:0000259" key="1">
    <source>
        <dbReference type="Pfam" id="PF01575"/>
    </source>
</evidence>
<dbReference type="SUPFAM" id="SSF54637">
    <property type="entry name" value="Thioesterase/thiol ester dehydrase-isomerase"/>
    <property type="match status" value="1"/>
</dbReference>
<dbReference type="Pfam" id="PF01575">
    <property type="entry name" value="MaoC_dehydratas"/>
    <property type="match status" value="1"/>
</dbReference>
<comment type="caution">
    <text evidence="2">The sequence shown here is derived from an EMBL/GenBank/DDBJ whole genome shotgun (WGS) entry which is preliminary data.</text>
</comment>
<dbReference type="EMBL" id="JABXYK010000010">
    <property type="protein sequence ID" value="NVP56947.1"/>
    <property type="molecule type" value="Genomic_DNA"/>
</dbReference>
<dbReference type="Gene3D" id="3.10.129.10">
    <property type="entry name" value="Hotdog Thioesterase"/>
    <property type="match status" value="1"/>
</dbReference>
<protein>
    <submittedName>
        <fullName evidence="2">Dehydratase</fullName>
    </submittedName>
</protein>
<proteinExistence type="predicted"/>
<gene>
    <name evidence="2" type="ORF">HV823_16960</name>
</gene>
<dbReference type="InterPro" id="IPR029069">
    <property type="entry name" value="HotDog_dom_sf"/>
</dbReference>
<feature type="domain" description="MaoC-like" evidence="1">
    <location>
        <begin position="13"/>
        <end position="119"/>
    </location>
</feature>
<dbReference type="Proteomes" id="UP000659172">
    <property type="component" value="Unassembled WGS sequence"/>
</dbReference>